<comment type="similarity">
    <text evidence="1">Belongs to the TRAFAC class myosin-kinesin ATPase superfamily. Myosin family. Plant myosin class XI subfamily.</text>
</comment>
<dbReference type="SMART" id="SM00015">
    <property type="entry name" value="IQ"/>
    <property type="match status" value="6"/>
</dbReference>
<dbReference type="Pfam" id="PF00063">
    <property type="entry name" value="Myosin_head"/>
    <property type="match status" value="1"/>
</dbReference>
<evidence type="ECO:0000256" key="10">
    <source>
        <dbReference type="PROSITE-ProRule" id="PRU00782"/>
    </source>
</evidence>
<dbReference type="Gene3D" id="3.40.850.10">
    <property type="entry name" value="Kinesin motor domain"/>
    <property type="match status" value="1"/>
</dbReference>
<dbReference type="SMART" id="SM00242">
    <property type="entry name" value="MYSc"/>
    <property type="match status" value="1"/>
</dbReference>
<keyword evidence="8 10" id="KW-0505">Motor protein</keyword>
<evidence type="ECO:0000256" key="7">
    <source>
        <dbReference type="ARBA" id="ARBA00023123"/>
    </source>
</evidence>
<dbReference type="InterPro" id="IPR001609">
    <property type="entry name" value="Myosin_head_motor_dom-like"/>
</dbReference>
<evidence type="ECO:0000256" key="2">
    <source>
        <dbReference type="ARBA" id="ARBA00022737"/>
    </source>
</evidence>
<keyword evidence="9 10" id="KW-0009">Actin-binding</keyword>
<protein>
    <submittedName>
        <fullName evidence="12">Opaque endosperm1</fullName>
    </submittedName>
</protein>
<dbReference type="ExpressionAtlas" id="A0A1D6QDD1">
    <property type="expression patterns" value="baseline and differential"/>
</dbReference>
<dbReference type="Gene3D" id="1.20.5.190">
    <property type="match status" value="3"/>
</dbReference>
<keyword evidence="4 10" id="KW-0067">ATP-binding</keyword>
<gene>
    <name evidence="12" type="ORF">ZEAMMB73_Zm00001d052110</name>
</gene>
<evidence type="ECO:0000256" key="1">
    <source>
        <dbReference type="ARBA" id="ARBA00008049"/>
    </source>
</evidence>
<evidence type="ECO:0000256" key="5">
    <source>
        <dbReference type="ARBA" id="ARBA00022860"/>
    </source>
</evidence>
<dbReference type="InterPro" id="IPR000048">
    <property type="entry name" value="IQ_motif_EF-hand-BS"/>
</dbReference>
<dbReference type="InterPro" id="IPR036018">
    <property type="entry name" value="MYSc_Myo11"/>
</dbReference>
<evidence type="ECO:0000256" key="9">
    <source>
        <dbReference type="ARBA" id="ARBA00023203"/>
    </source>
</evidence>
<name>A0A1D6QDD1_MAIZE</name>
<evidence type="ECO:0000256" key="8">
    <source>
        <dbReference type="ARBA" id="ARBA00023175"/>
    </source>
</evidence>
<dbReference type="CDD" id="cd01384">
    <property type="entry name" value="MYSc_Myo11"/>
    <property type="match status" value="1"/>
</dbReference>
<dbReference type="EMBL" id="CM000780">
    <property type="protein sequence ID" value="AQK56237.1"/>
    <property type="molecule type" value="Genomic_DNA"/>
</dbReference>
<dbReference type="FunFam" id="1.10.10.820:FF:000001">
    <property type="entry name" value="Myosin heavy chain"/>
    <property type="match status" value="1"/>
</dbReference>
<dbReference type="GO" id="GO:0030048">
    <property type="term" value="P:actin filament-based movement"/>
    <property type="evidence" value="ECO:0007669"/>
    <property type="project" value="UniProtKB-ARBA"/>
</dbReference>
<dbReference type="PRINTS" id="PR00193">
    <property type="entry name" value="MYOSINHEAVY"/>
</dbReference>
<dbReference type="InterPro" id="IPR027417">
    <property type="entry name" value="P-loop_NTPase"/>
</dbReference>
<dbReference type="GO" id="GO:0016459">
    <property type="term" value="C:myosin complex"/>
    <property type="evidence" value="ECO:0007669"/>
    <property type="project" value="UniProtKB-KW"/>
</dbReference>
<dbReference type="InterPro" id="IPR036961">
    <property type="entry name" value="Kinesin_motor_dom_sf"/>
</dbReference>
<evidence type="ECO:0000313" key="12">
    <source>
        <dbReference type="EMBL" id="AQK56237.1"/>
    </source>
</evidence>
<organism evidence="12">
    <name type="scientific">Zea mays</name>
    <name type="common">Maize</name>
    <dbReference type="NCBI Taxonomy" id="4577"/>
    <lineage>
        <taxon>Eukaryota</taxon>
        <taxon>Viridiplantae</taxon>
        <taxon>Streptophyta</taxon>
        <taxon>Embryophyta</taxon>
        <taxon>Tracheophyta</taxon>
        <taxon>Spermatophyta</taxon>
        <taxon>Magnoliopsida</taxon>
        <taxon>Liliopsida</taxon>
        <taxon>Poales</taxon>
        <taxon>Poaceae</taxon>
        <taxon>PACMAD clade</taxon>
        <taxon>Panicoideae</taxon>
        <taxon>Andropogonodae</taxon>
        <taxon>Andropogoneae</taxon>
        <taxon>Tripsacinae</taxon>
        <taxon>Zea</taxon>
    </lineage>
</organism>
<dbReference type="GO" id="GO:0005524">
    <property type="term" value="F:ATP binding"/>
    <property type="evidence" value="ECO:0007669"/>
    <property type="project" value="UniProtKB-UniRule"/>
</dbReference>
<dbReference type="GO" id="GO:0003779">
    <property type="term" value="F:actin binding"/>
    <property type="evidence" value="ECO:0007669"/>
    <property type="project" value="UniProtKB-KW"/>
</dbReference>
<dbReference type="PROSITE" id="PS51126">
    <property type="entry name" value="DILUTE"/>
    <property type="match status" value="1"/>
</dbReference>
<proteinExistence type="inferred from homology"/>
<dbReference type="PANTHER" id="PTHR13140:SF781">
    <property type="entry name" value="MYOSIN-15"/>
    <property type="match status" value="1"/>
</dbReference>
<evidence type="ECO:0000256" key="6">
    <source>
        <dbReference type="ARBA" id="ARBA00023054"/>
    </source>
</evidence>
<feature type="coiled-coil region" evidence="11">
    <location>
        <begin position="980"/>
        <end position="1056"/>
    </location>
</feature>
<dbReference type="GO" id="GO:0005516">
    <property type="term" value="F:calmodulin binding"/>
    <property type="evidence" value="ECO:0007669"/>
    <property type="project" value="UniProtKB-KW"/>
</dbReference>
<dbReference type="PANTHER" id="PTHR13140">
    <property type="entry name" value="MYOSIN"/>
    <property type="match status" value="1"/>
</dbReference>
<evidence type="ECO:0000256" key="11">
    <source>
        <dbReference type="SAM" id="Coils"/>
    </source>
</evidence>
<dbReference type="PROSITE" id="PS51844">
    <property type="entry name" value="SH3_LIKE"/>
    <property type="match status" value="1"/>
</dbReference>
<dbReference type="InterPro" id="IPR004009">
    <property type="entry name" value="SH3_Myosin"/>
</dbReference>
<dbReference type="Gene3D" id="1.10.10.820">
    <property type="match status" value="1"/>
</dbReference>
<dbReference type="Gene3D" id="1.20.58.530">
    <property type="match status" value="1"/>
</dbReference>
<feature type="region of interest" description="Actin-binding" evidence="10">
    <location>
        <begin position="611"/>
        <end position="633"/>
    </location>
</feature>
<keyword evidence="7 10" id="KW-0518">Myosin</keyword>
<sequence length="1427" mass="162538">MSYRKGLKVWVEEKGEGWVEAEVVEAKERAVVVFSSQRKKITVSPEKLLPRDTDEDLGGGHVDDMTKLTYLNEPGVLYNLKKRYALNEIYTYTGSILIAVNPFTRLPHLYNEYMMEQYKGIRLGELSPHVFAVADASYRAMVNDSRSQSILVSGESGAGKTETTKLIMQYLTFVGGRAALDDRTVEQQVLESNPLLEAFGNAKTVRNDNSSRFGKFVEIQFDSSGRISGAAIRTYLLERSRVVQITDPERNFHCFYQLCASGKDAELYKLGHISSFHYLNQSNTHDLEGTNNEDEYWKTKRAMDIVGISREDQDAIFRTLAAILHLGNIEFVPGKDADSSKIKDSTSNFHLQTAAKLFMCDSDLLVSTLCSRSIHTREGIIVKALDCAAAAANRDALAKTVYARLFDWLVENINKSIGQDVDSKLQIGVLDIYGFESFKNNSFEQFCINFANEKLQQHFNEHVFKMEQEEYKSEEINWSYIEFIDNQDVLDLIEKKPIGIIALLDEACMFPKSTHETFATKMFRNFSSHLRLERTKFSETDFTISHYAGKVTYQTDSFLEKNRDYIVAEHCNLLSSSRCPFVSGLFTSLPEESIRSSYKFSSVASRFKLQLQALMETLNSTEPHYVRCVKPNSANRPQLFENQSVLHQLRCGGVLEAVRISLAGYPTRRTYAEFVDRFAVLVPELMIGSYDEKMMTKGILEKMKLENFQVMCSPEILGKTKVFLRAGQIAILDMRRAEILDNAARHIQGRFRTFITRKEFVKTREASISIQAYCRGCLARKMFANRRETAAAVIVQKYVRRWLLRRAHLQACLAALLIQSYIRGFIARRYFSVIREHKAATVIQSTWRRRKFVILFQNYRQATVAIQCSWRQKLARKELRKLKMAANEAGALREAKNKLEKKMDDLALRLTLERRLRASSEESKSVEILKRDKIIESLSAECAAAKSAAQNEHAKKLLLQKQLDDSLREITMLQSKKIMSAEAAEENSNLKNLVESLSTKNSILENELIVTRKSSDDTMEKLKEVEGKCNHLQQNLDKLQEKLTNLENENHKFSASIGLPNSEPKHIYESPTPTKYLASLPQTLSTSRRSRLPVERHEQNHEILLRCIKENLGYKDGKPVAACIIYKCLLHWRAFESERTAIFDHVIEAINDVLKGNEADGRLPYWLSNTSALLCLLQRNLRSNGLFTTPSRRSGGALGKIAQTLRSPSKFIGRSDTLPHVDARYPAILFKQQLTACVEKIFGQLRDNLKKEISPLLNVCIQAPKSTRGQSGKASKSSGVGAHPASNSNWDNIVNFLDLLMDTLRENYVIHQKRKKTLEEIKQDLCPSLSVRQIYRICSMYWDDKYGTQGISTEVVAAMREMVNKDTQNLVSNSFLLDDDLSIPFSTEDLSMAIPSIDYADVDLPESLQHYTSVQFLLRQQDPQPAQ</sequence>
<dbReference type="Pfam" id="PF00612">
    <property type="entry name" value="IQ"/>
    <property type="match status" value="5"/>
</dbReference>
<keyword evidence="5" id="KW-0112">Calmodulin-binding</keyword>
<keyword evidence="6 11" id="KW-0175">Coiled coil</keyword>
<feature type="binding site" evidence="10">
    <location>
        <begin position="154"/>
        <end position="161"/>
    </location>
    <ligand>
        <name>ATP</name>
        <dbReference type="ChEBI" id="CHEBI:30616"/>
    </ligand>
</feature>
<dbReference type="SUPFAM" id="SSF52540">
    <property type="entry name" value="P-loop containing nucleoside triphosphate hydrolases"/>
    <property type="match status" value="2"/>
</dbReference>
<dbReference type="Gene3D" id="3.30.70.1590">
    <property type="match status" value="1"/>
</dbReference>
<evidence type="ECO:0000256" key="4">
    <source>
        <dbReference type="ARBA" id="ARBA00022840"/>
    </source>
</evidence>
<keyword evidence="3 10" id="KW-0547">Nucleotide-binding</keyword>
<accession>A0A1D6QDD1</accession>
<dbReference type="PROSITE" id="PS51456">
    <property type="entry name" value="MYOSIN_MOTOR"/>
    <property type="match status" value="1"/>
</dbReference>
<dbReference type="GO" id="GO:0003774">
    <property type="term" value="F:cytoskeletal motor activity"/>
    <property type="evidence" value="ECO:0007669"/>
    <property type="project" value="UniProtKB-UniRule"/>
</dbReference>
<feature type="coiled-coil region" evidence="11">
    <location>
        <begin position="882"/>
        <end position="916"/>
    </location>
</feature>
<reference evidence="12" key="1">
    <citation type="submission" date="2015-12" db="EMBL/GenBank/DDBJ databases">
        <title>Update maize B73 reference genome by single molecule sequencing technologies.</title>
        <authorList>
            <consortium name="Maize Genome Sequencing Project"/>
            <person name="Ware D."/>
        </authorList>
    </citation>
    <scope>NUCLEOTIDE SEQUENCE</scope>
    <source>
        <tissue evidence="12">Seedling</tissue>
    </source>
</reference>
<keyword evidence="2" id="KW-0677">Repeat</keyword>
<dbReference type="Gene3D" id="1.20.120.720">
    <property type="entry name" value="Myosin VI head, motor domain, U50 subdomain"/>
    <property type="match status" value="1"/>
</dbReference>
<evidence type="ECO:0000256" key="3">
    <source>
        <dbReference type="ARBA" id="ARBA00022741"/>
    </source>
</evidence>
<dbReference type="PROSITE" id="PS50096">
    <property type="entry name" value="IQ"/>
    <property type="match status" value="4"/>
</dbReference>
<dbReference type="InterPro" id="IPR002710">
    <property type="entry name" value="Dilute_dom"/>
</dbReference>